<keyword evidence="8 11" id="KW-0030">Aminoacyl-tRNA synthetase</keyword>
<dbReference type="CDD" id="cd00814">
    <property type="entry name" value="MetRS_core"/>
    <property type="match status" value="1"/>
</dbReference>
<dbReference type="PRINTS" id="PR01041">
    <property type="entry name" value="TRNASYNTHMET"/>
</dbReference>
<feature type="domain" description="Methionyl/Leucyl tRNA synthetase" evidence="13">
    <location>
        <begin position="136"/>
        <end position="359"/>
    </location>
</feature>
<feature type="domain" description="Aminoacyl-tRNA synthetase class Ia" evidence="12">
    <location>
        <begin position="3"/>
        <end position="64"/>
    </location>
</feature>
<evidence type="ECO:0000259" key="13">
    <source>
        <dbReference type="Pfam" id="PF09334"/>
    </source>
</evidence>
<dbReference type="InterPro" id="IPR009080">
    <property type="entry name" value="tRNAsynth_Ia_anticodon-bd"/>
</dbReference>
<evidence type="ECO:0000256" key="1">
    <source>
        <dbReference type="ARBA" id="ARBA00003314"/>
    </source>
</evidence>
<dbReference type="InterPro" id="IPR014729">
    <property type="entry name" value="Rossmann-like_a/b/a_fold"/>
</dbReference>
<organism evidence="14 15">
    <name type="scientific">Candidatus Woesebacteria bacterium RIFOXYB1_FULL_38_16</name>
    <dbReference type="NCBI Taxonomy" id="1802538"/>
    <lineage>
        <taxon>Bacteria</taxon>
        <taxon>Candidatus Woeseibacteriota</taxon>
    </lineage>
</organism>
<dbReference type="NCBIfam" id="TIGR00398">
    <property type="entry name" value="metG"/>
    <property type="match status" value="1"/>
</dbReference>
<dbReference type="SUPFAM" id="SSF52374">
    <property type="entry name" value="Nucleotidylyl transferase"/>
    <property type="match status" value="1"/>
</dbReference>
<dbReference type="AlphaFoldDB" id="A0A1F8CW72"/>
<dbReference type="InterPro" id="IPR014758">
    <property type="entry name" value="Met-tRNA_synth"/>
</dbReference>
<comment type="similarity">
    <text evidence="11">Belongs to the class-I aminoacyl-tRNA synthetase family.</text>
</comment>
<dbReference type="PANTHER" id="PTHR43326">
    <property type="entry name" value="METHIONYL-TRNA SYNTHETASE"/>
    <property type="match status" value="1"/>
</dbReference>
<comment type="catalytic activity">
    <reaction evidence="10">
        <text>tRNA(Met) + L-methionine + ATP = L-methionyl-tRNA(Met) + AMP + diphosphate</text>
        <dbReference type="Rhea" id="RHEA:13481"/>
        <dbReference type="Rhea" id="RHEA-COMP:9667"/>
        <dbReference type="Rhea" id="RHEA-COMP:9698"/>
        <dbReference type="ChEBI" id="CHEBI:30616"/>
        <dbReference type="ChEBI" id="CHEBI:33019"/>
        <dbReference type="ChEBI" id="CHEBI:57844"/>
        <dbReference type="ChEBI" id="CHEBI:78442"/>
        <dbReference type="ChEBI" id="CHEBI:78530"/>
        <dbReference type="ChEBI" id="CHEBI:456215"/>
        <dbReference type="EC" id="6.1.1.10"/>
    </reaction>
</comment>
<evidence type="ECO:0000256" key="8">
    <source>
        <dbReference type="ARBA" id="ARBA00023146"/>
    </source>
</evidence>
<evidence type="ECO:0000256" key="3">
    <source>
        <dbReference type="ARBA" id="ARBA00018753"/>
    </source>
</evidence>
<evidence type="ECO:0000256" key="10">
    <source>
        <dbReference type="ARBA" id="ARBA00047364"/>
    </source>
</evidence>
<dbReference type="GO" id="GO:0006431">
    <property type="term" value="P:methionyl-tRNA aminoacylation"/>
    <property type="evidence" value="ECO:0007669"/>
    <property type="project" value="InterPro"/>
</dbReference>
<evidence type="ECO:0000259" key="12">
    <source>
        <dbReference type="Pfam" id="PF00133"/>
    </source>
</evidence>
<dbReference type="Gene3D" id="2.170.220.10">
    <property type="match status" value="1"/>
</dbReference>
<dbReference type="Gene3D" id="1.10.730.10">
    <property type="entry name" value="Isoleucyl-tRNA Synthetase, Domain 1"/>
    <property type="match status" value="1"/>
</dbReference>
<sequence length="475" mass="54691">MNSKQYYITTTLPYVNAEPHIGFALEILEADCLARYHTKPGDEVKFNFGTDEHGQKIYEKALQSKKEPQAYVDEYALKFDHLKQALNLSYNHFIRTTNPDHIKAAQHFWTLCQKNGYIDLKDYEAKYCVGCELEKTDSELENNICPLHPNQPIQILKEKNYFFKFSAFQKPLLDFYKKNPDFVVPSFRFNEIIQFVQSGLNDFSISRLKSKMPWGIEVPGDPDHVMYVWFDALINYISTLGWPNKDISSWWPGIQIAGKDNLRQQSAIWQAMLMAAGLPNTKQIFIHGFISVNGQKISKSLGNTISPYDLVEKYGTDPVRYFLLAKVNPYEDSDFSIEKFEDAYNSDLANNLGNLVSRVAKLCESNNIELQTQQPSKNNLDTKINANLNAFRFDLALESIWTEINDLNKYLSDTKPWTLTNDQPTLTSILTSAVIRIREIAISLKPFLPETSKKILEEFNKTKIKSISPLFPRIK</sequence>
<dbReference type="GO" id="GO:0004825">
    <property type="term" value="F:methionine-tRNA ligase activity"/>
    <property type="evidence" value="ECO:0007669"/>
    <property type="project" value="UniProtKB-EC"/>
</dbReference>
<keyword evidence="5 11" id="KW-0547">Nucleotide-binding</keyword>
<dbReference type="Gene3D" id="3.40.50.620">
    <property type="entry name" value="HUPs"/>
    <property type="match status" value="1"/>
</dbReference>
<dbReference type="EMBL" id="MGHY01000005">
    <property type="protein sequence ID" value="OGM79978.1"/>
    <property type="molecule type" value="Genomic_DNA"/>
</dbReference>
<dbReference type="InterPro" id="IPR002300">
    <property type="entry name" value="aa-tRNA-synth_Ia"/>
</dbReference>
<comment type="function">
    <text evidence="1">Is required not only for elongation of protein synthesis but also for the initiation of all mRNA translation through initiator tRNA(fMet) aminoacylation.</text>
</comment>
<gene>
    <name evidence="14" type="ORF">A2382_04805</name>
</gene>
<accession>A0A1F8CW72</accession>
<dbReference type="InterPro" id="IPR023457">
    <property type="entry name" value="Met-tRNA_synth_2"/>
</dbReference>
<name>A0A1F8CW72_9BACT</name>
<dbReference type="FunFam" id="2.170.220.10:FF:000001">
    <property type="entry name" value="methionine--tRNA ligase, mitochondrial"/>
    <property type="match status" value="1"/>
</dbReference>
<dbReference type="Pfam" id="PF00133">
    <property type="entry name" value="tRNA-synt_1"/>
    <property type="match status" value="1"/>
</dbReference>
<dbReference type="STRING" id="1802538.A2382_04805"/>
<keyword evidence="6 11" id="KW-0067">ATP-binding</keyword>
<evidence type="ECO:0000313" key="14">
    <source>
        <dbReference type="EMBL" id="OGM79978.1"/>
    </source>
</evidence>
<dbReference type="InterPro" id="IPR033911">
    <property type="entry name" value="MetRS_core"/>
</dbReference>
<reference evidence="14 15" key="1">
    <citation type="journal article" date="2016" name="Nat. Commun.">
        <title>Thousands of microbial genomes shed light on interconnected biogeochemical processes in an aquifer system.</title>
        <authorList>
            <person name="Anantharaman K."/>
            <person name="Brown C.T."/>
            <person name="Hug L.A."/>
            <person name="Sharon I."/>
            <person name="Castelle C.J."/>
            <person name="Probst A.J."/>
            <person name="Thomas B.C."/>
            <person name="Singh A."/>
            <person name="Wilkins M.J."/>
            <person name="Karaoz U."/>
            <person name="Brodie E.L."/>
            <person name="Williams K.H."/>
            <person name="Hubbard S.S."/>
            <person name="Banfield J.F."/>
        </authorList>
    </citation>
    <scope>NUCLEOTIDE SEQUENCE [LARGE SCALE GENOMIC DNA]</scope>
</reference>
<dbReference type="Proteomes" id="UP000178999">
    <property type="component" value="Unassembled WGS sequence"/>
</dbReference>
<evidence type="ECO:0000256" key="4">
    <source>
        <dbReference type="ARBA" id="ARBA00022598"/>
    </source>
</evidence>
<keyword evidence="4 11" id="KW-0436">Ligase</keyword>
<dbReference type="InterPro" id="IPR015413">
    <property type="entry name" value="Methionyl/Leucyl_tRNA_Synth"/>
</dbReference>
<dbReference type="SUPFAM" id="SSF47323">
    <property type="entry name" value="Anticodon-binding domain of a subclass of class I aminoacyl-tRNA synthetases"/>
    <property type="match status" value="1"/>
</dbReference>
<dbReference type="GO" id="GO:0005524">
    <property type="term" value="F:ATP binding"/>
    <property type="evidence" value="ECO:0007669"/>
    <property type="project" value="UniProtKB-KW"/>
</dbReference>
<dbReference type="EC" id="6.1.1.10" evidence="2"/>
<evidence type="ECO:0000256" key="2">
    <source>
        <dbReference type="ARBA" id="ARBA00012838"/>
    </source>
</evidence>
<evidence type="ECO:0000256" key="5">
    <source>
        <dbReference type="ARBA" id="ARBA00022741"/>
    </source>
</evidence>
<keyword evidence="7 11" id="KW-0648">Protein biosynthesis</keyword>
<evidence type="ECO:0000256" key="6">
    <source>
        <dbReference type="ARBA" id="ARBA00022840"/>
    </source>
</evidence>
<dbReference type="Pfam" id="PF09334">
    <property type="entry name" value="tRNA-synt_1g"/>
    <property type="match status" value="1"/>
</dbReference>
<evidence type="ECO:0000313" key="15">
    <source>
        <dbReference type="Proteomes" id="UP000178999"/>
    </source>
</evidence>
<evidence type="ECO:0000256" key="11">
    <source>
        <dbReference type="RuleBase" id="RU363039"/>
    </source>
</evidence>
<protein>
    <recommendedName>
        <fullName evidence="3">Methionine--tRNA ligase</fullName>
        <ecNumber evidence="2">6.1.1.10</ecNumber>
    </recommendedName>
    <alternativeName>
        <fullName evidence="9">Methionyl-tRNA synthetase</fullName>
    </alternativeName>
</protein>
<dbReference type="PANTHER" id="PTHR43326:SF1">
    <property type="entry name" value="METHIONINE--TRNA LIGASE, MITOCHONDRIAL"/>
    <property type="match status" value="1"/>
</dbReference>
<evidence type="ECO:0000256" key="7">
    <source>
        <dbReference type="ARBA" id="ARBA00022917"/>
    </source>
</evidence>
<evidence type="ECO:0000256" key="9">
    <source>
        <dbReference type="ARBA" id="ARBA00030904"/>
    </source>
</evidence>
<proteinExistence type="inferred from homology"/>
<comment type="caution">
    <text evidence="14">The sequence shown here is derived from an EMBL/GenBank/DDBJ whole genome shotgun (WGS) entry which is preliminary data.</text>
</comment>